<keyword evidence="7" id="KW-0902">Two-component regulatory system</keyword>
<feature type="DNA-binding region" description="OmpR/PhoB-type" evidence="14">
    <location>
        <begin position="134"/>
        <end position="232"/>
    </location>
</feature>
<dbReference type="OrthoDB" id="9802426at2"/>
<evidence type="ECO:0000256" key="12">
    <source>
        <dbReference type="ARBA" id="ARBA00024735"/>
    </source>
</evidence>
<organism evidence="17 18">
    <name type="scientific">Rugamonas rubra</name>
    <dbReference type="NCBI Taxonomy" id="758825"/>
    <lineage>
        <taxon>Bacteria</taxon>
        <taxon>Pseudomonadati</taxon>
        <taxon>Pseudomonadota</taxon>
        <taxon>Betaproteobacteria</taxon>
        <taxon>Burkholderiales</taxon>
        <taxon>Oxalobacteraceae</taxon>
        <taxon>Telluria group</taxon>
        <taxon>Rugamonas</taxon>
    </lineage>
</organism>
<dbReference type="Gene3D" id="6.10.250.690">
    <property type="match status" value="1"/>
</dbReference>
<evidence type="ECO:0000259" key="15">
    <source>
        <dbReference type="PROSITE" id="PS50110"/>
    </source>
</evidence>
<dbReference type="PANTHER" id="PTHR48111">
    <property type="entry name" value="REGULATOR OF RPOS"/>
    <property type="match status" value="1"/>
</dbReference>
<dbReference type="GO" id="GO:0000976">
    <property type="term" value="F:transcription cis-regulatory region binding"/>
    <property type="evidence" value="ECO:0007669"/>
    <property type="project" value="TreeGrafter"/>
</dbReference>
<dbReference type="GO" id="GO:0032993">
    <property type="term" value="C:protein-DNA complex"/>
    <property type="evidence" value="ECO:0007669"/>
    <property type="project" value="TreeGrafter"/>
</dbReference>
<dbReference type="SMART" id="SM00448">
    <property type="entry name" value="REC"/>
    <property type="match status" value="1"/>
</dbReference>
<dbReference type="STRING" id="758825.SAMN02982985_01770"/>
<dbReference type="GO" id="GO:0006817">
    <property type="term" value="P:phosphate ion transport"/>
    <property type="evidence" value="ECO:0007669"/>
    <property type="project" value="UniProtKB-KW"/>
</dbReference>
<accession>A0A1I4L1G5</accession>
<dbReference type="NCBIfam" id="TIGR02154">
    <property type="entry name" value="PhoB"/>
    <property type="match status" value="1"/>
</dbReference>
<keyword evidence="3" id="KW-0813">Transport</keyword>
<evidence type="ECO:0000256" key="4">
    <source>
        <dbReference type="ARBA" id="ARBA00022490"/>
    </source>
</evidence>
<dbReference type="InterPro" id="IPR001789">
    <property type="entry name" value="Sig_transdc_resp-reg_receiver"/>
</dbReference>
<dbReference type="SUPFAM" id="SSF46894">
    <property type="entry name" value="C-terminal effector domain of the bipartite response regulators"/>
    <property type="match status" value="1"/>
</dbReference>
<evidence type="ECO:0000313" key="17">
    <source>
        <dbReference type="EMBL" id="SFL84834.1"/>
    </source>
</evidence>
<dbReference type="Pfam" id="PF00072">
    <property type="entry name" value="Response_reg"/>
    <property type="match status" value="1"/>
</dbReference>
<dbReference type="PROSITE" id="PS51755">
    <property type="entry name" value="OMPR_PHOB"/>
    <property type="match status" value="1"/>
</dbReference>
<evidence type="ECO:0000256" key="6">
    <source>
        <dbReference type="ARBA" id="ARBA00022592"/>
    </source>
</evidence>
<proteinExistence type="predicted"/>
<feature type="domain" description="OmpR/PhoB-type" evidence="16">
    <location>
        <begin position="134"/>
        <end position="232"/>
    </location>
</feature>
<name>A0A1I4L1G5_9BURK</name>
<dbReference type="InterPro" id="IPR016032">
    <property type="entry name" value="Sig_transdc_resp-reg_C-effctor"/>
</dbReference>
<dbReference type="EMBL" id="FOTW01000008">
    <property type="protein sequence ID" value="SFL84834.1"/>
    <property type="molecule type" value="Genomic_DNA"/>
</dbReference>
<dbReference type="Gene3D" id="1.10.10.10">
    <property type="entry name" value="Winged helix-like DNA-binding domain superfamily/Winged helix DNA-binding domain"/>
    <property type="match status" value="1"/>
</dbReference>
<comment type="subcellular location">
    <subcellularLocation>
        <location evidence="1">Cytoplasm</location>
    </subcellularLocation>
</comment>
<dbReference type="SMART" id="SM00862">
    <property type="entry name" value="Trans_reg_C"/>
    <property type="match status" value="1"/>
</dbReference>
<keyword evidence="9 14" id="KW-0238">DNA-binding</keyword>
<dbReference type="CDD" id="cd00383">
    <property type="entry name" value="trans_reg_C"/>
    <property type="match status" value="1"/>
</dbReference>
<sequence length="243" mass="26426">MPASTASALVLVVDGEPAVQELIAQNLAMAGHRASAAASAESALLLLEQALPDLLLLDWELPGQSGLALLRRLRAQARTRQLPIIMVTARAAEQDKILALESGADDYLTKPFSPRELLARMHALLRRRQPDAAADTLQMAGLRLDPATLRVTAGARQLALGRLEFKLLNFLMHHPERVYSRAQLLDQVWGCDAALDERTVDTHVGRLRSALQPSGHQEHIETVRGSGYRFVAWGRAGAGGARC</sequence>
<dbReference type="Pfam" id="PF00486">
    <property type="entry name" value="Trans_reg_C"/>
    <property type="match status" value="1"/>
</dbReference>
<dbReference type="Proteomes" id="UP000199470">
    <property type="component" value="Unassembled WGS sequence"/>
</dbReference>
<evidence type="ECO:0000256" key="13">
    <source>
        <dbReference type="PROSITE-ProRule" id="PRU00169"/>
    </source>
</evidence>
<dbReference type="InterPro" id="IPR011879">
    <property type="entry name" value="Sig_transdc_resp-reg_PhoB"/>
</dbReference>
<keyword evidence="4" id="KW-0963">Cytoplasm</keyword>
<reference evidence="17 18" key="1">
    <citation type="submission" date="2016-10" db="EMBL/GenBank/DDBJ databases">
        <authorList>
            <person name="de Groot N.N."/>
        </authorList>
    </citation>
    <scope>NUCLEOTIDE SEQUENCE [LARGE SCALE GENOMIC DNA]</scope>
    <source>
        <strain evidence="17 18">ATCC 43154</strain>
    </source>
</reference>
<evidence type="ECO:0000256" key="8">
    <source>
        <dbReference type="ARBA" id="ARBA00023015"/>
    </source>
</evidence>
<keyword evidence="11" id="KW-0804">Transcription</keyword>
<keyword evidence="8" id="KW-0805">Transcription regulation</keyword>
<dbReference type="InterPro" id="IPR039420">
    <property type="entry name" value="WalR-like"/>
</dbReference>
<dbReference type="GO" id="GO:0005829">
    <property type="term" value="C:cytosol"/>
    <property type="evidence" value="ECO:0007669"/>
    <property type="project" value="TreeGrafter"/>
</dbReference>
<dbReference type="PROSITE" id="PS50110">
    <property type="entry name" value="RESPONSE_REGULATORY"/>
    <property type="match status" value="1"/>
</dbReference>
<dbReference type="GO" id="GO:0000156">
    <property type="term" value="F:phosphorelay response regulator activity"/>
    <property type="evidence" value="ECO:0007669"/>
    <property type="project" value="InterPro"/>
</dbReference>
<feature type="domain" description="Response regulatory" evidence="15">
    <location>
        <begin position="9"/>
        <end position="125"/>
    </location>
</feature>
<dbReference type="PANTHER" id="PTHR48111:SF40">
    <property type="entry name" value="PHOSPHATE REGULON TRANSCRIPTIONAL REGULATORY PROTEIN PHOB"/>
    <property type="match status" value="1"/>
</dbReference>
<dbReference type="RefSeq" id="WP_093386448.1">
    <property type="nucleotide sequence ID" value="NZ_FOTW01000008.1"/>
</dbReference>
<evidence type="ECO:0000256" key="7">
    <source>
        <dbReference type="ARBA" id="ARBA00023012"/>
    </source>
</evidence>
<dbReference type="InterPro" id="IPR011006">
    <property type="entry name" value="CheY-like_superfamily"/>
</dbReference>
<dbReference type="Gene3D" id="3.40.50.2300">
    <property type="match status" value="1"/>
</dbReference>
<comment type="function">
    <text evidence="12">This protein is a positive regulator for the phosphate regulon. Transcription of this operon is positively regulated by PhoB and PhoR when phosphate is limited.</text>
</comment>
<evidence type="ECO:0000256" key="3">
    <source>
        <dbReference type="ARBA" id="ARBA00022448"/>
    </source>
</evidence>
<keyword evidence="5 13" id="KW-0597">Phosphoprotein</keyword>
<dbReference type="GO" id="GO:0006355">
    <property type="term" value="P:regulation of DNA-templated transcription"/>
    <property type="evidence" value="ECO:0007669"/>
    <property type="project" value="InterPro"/>
</dbReference>
<protein>
    <recommendedName>
        <fullName evidence="2">Phosphate regulon transcriptional regulatory protein PhoB</fullName>
    </recommendedName>
</protein>
<keyword evidence="6" id="KW-0592">Phosphate transport</keyword>
<dbReference type="AlphaFoldDB" id="A0A1I4L1G5"/>
<evidence type="ECO:0000256" key="11">
    <source>
        <dbReference type="ARBA" id="ARBA00023163"/>
    </source>
</evidence>
<evidence type="ECO:0000313" key="18">
    <source>
        <dbReference type="Proteomes" id="UP000199470"/>
    </source>
</evidence>
<evidence type="ECO:0000256" key="14">
    <source>
        <dbReference type="PROSITE-ProRule" id="PRU01091"/>
    </source>
</evidence>
<evidence type="ECO:0000259" key="16">
    <source>
        <dbReference type="PROSITE" id="PS51755"/>
    </source>
</evidence>
<keyword evidence="10" id="KW-0010">Activator</keyword>
<feature type="modified residue" description="4-aspartylphosphate" evidence="13">
    <location>
        <position position="58"/>
    </location>
</feature>
<evidence type="ECO:0000256" key="1">
    <source>
        <dbReference type="ARBA" id="ARBA00004496"/>
    </source>
</evidence>
<dbReference type="SUPFAM" id="SSF52172">
    <property type="entry name" value="CheY-like"/>
    <property type="match status" value="1"/>
</dbReference>
<keyword evidence="18" id="KW-1185">Reference proteome</keyword>
<evidence type="ECO:0000256" key="9">
    <source>
        <dbReference type="ARBA" id="ARBA00023125"/>
    </source>
</evidence>
<dbReference type="InterPro" id="IPR001867">
    <property type="entry name" value="OmpR/PhoB-type_DNA-bd"/>
</dbReference>
<dbReference type="InterPro" id="IPR036388">
    <property type="entry name" value="WH-like_DNA-bd_sf"/>
</dbReference>
<evidence type="ECO:0000256" key="10">
    <source>
        <dbReference type="ARBA" id="ARBA00023159"/>
    </source>
</evidence>
<evidence type="ECO:0000256" key="5">
    <source>
        <dbReference type="ARBA" id="ARBA00022553"/>
    </source>
</evidence>
<evidence type="ECO:0000256" key="2">
    <source>
        <dbReference type="ARBA" id="ARBA00013332"/>
    </source>
</evidence>
<gene>
    <name evidence="17" type="ORF">SAMN02982985_01770</name>
</gene>